<proteinExistence type="predicted"/>
<evidence type="ECO:0000313" key="2">
    <source>
        <dbReference type="Proteomes" id="UP000287651"/>
    </source>
</evidence>
<accession>A0A426YYV0</accession>
<comment type="caution">
    <text evidence="1">The sequence shown here is derived from an EMBL/GenBank/DDBJ whole genome shotgun (WGS) entry which is preliminary data.</text>
</comment>
<reference evidence="1 2" key="1">
    <citation type="journal article" date="2014" name="Agronomy (Basel)">
        <title>A Draft Genome Sequence for Ensete ventricosum, the Drought-Tolerant Tree Against Hunger.</title>
        <authorList>
            <person name="Harrison J."/>
            <person name="Moore K.A."/>
            <person name="Paszkiewicz K."/>
            <person name="Jones T."/>
            <person name="Grant M."/>
            <person name="Ambacheew D."/>
            <person name="Muzemil S."/>
            <person name="Studholme D.J."/>
        </authorList>
    </citation>
    <scope>NUCLEOTIDE SEQUENCE [LARGE SCALE GENOMIC DNA]</scope>
</reference>
<dbReference type="Proteomes" id="UP000287651">
    <property type="component" value="Unassembled WGS sequence"/>
</dbReference>
<dbReference type="AlphaFoldDB" id="A0A426YYV0"/>
<sequence length="131" mass="13995">MLWNFMSWPRCQHGSIPPVCARSSASASVGVGARVRGFYTCRPVIIRTSALTAIGILERGGCTASPSTEASYTRSAVGGGVHDILHLWVLQLGCWRGTLVNTTTSVNHCTSLLRRVARSTGDVPSVALVPW</sequence>
<organism evidence="1 2">
    <name type="scientific">Ensete ventricosum</name>
    <name type="common">Abyssinian banana</name>
    <name type="synonym">Musa ensete</name>
    <dbReference type="NCBI Taxonomy" id="4639"/>
    <lineage>
        <taxon>Eukaryota</taxon>
        <taxon>Viridiplantae</taxon>
        <taxon>Streptophyta</taxon>
        <taxon>Embryophyta</taxon>
        <taxon>Tracheophyta</taxon>
        <taxon>Spermatophyta</taxon>
        <taxon>Magnoliopsida</taxon>
        <taxon>Liliopsida</taxon>
        <taxon>Zingiberales</taxon>
        <taxon>Musaceae</taxon>
        <taxon>Ensete</taxon>
    </lineage>
</organism>
<gene>
    <name evidence="1" type="ORF">B296_00015336</name>
</gene>
<dbReference type="EMBL" id="AMZH03009408">
    <property type="protein sequence ID" value="RRT56919.1"/>
    <property type="molecule type" value="Genomic_DNA"/>
</dbReference>
<protein>
    <submittedName>
        <fullName evidence="1">Uncharacterized protein</fullName>
    </submittedName>
</protein>
<name>A0A426YYV0_ENSVE</name>
<evidence type="ECO:0000313" key="1">
    <source>
        <dbReference type="EMBL" id="RRT56919.1"/>
    </source>
</evidence>